<evidence type="ECO:0000256" key="5">
    <source>
        <dbReference type="ARBA" id="ARBA00022679"/>
    </source>
</evidence>
<dbReference type="GO" id="GO:0008652">
    <property type="term" value="P:amino acid biosynthetic process"/>
    <property type="evidence" value="ECO:0007669"/>
    <property type="project" value="UniProtKB-KW"/>
</dbReference>
<comment type="caution">
    <text evidence="10">The sequence shown here is derived from an EMBL/GenBank/DDBJ whole genome shotgun (WGS) entry which is preliminary data.</text>
</comment>
<dbReference type="NCBIfam" id="NF009395">
    <property type="entry name" value="PRK12755.1"/>
    <property type="match status" value="1"/>
</dbReference>
<name>A0A1S1X6F0_9NEIS</name>
<evidence type="ECO:0000256" key="4">
    <source>
        <dbReference type="ARBA" id="ARBA00022605"/>
    </source>
</evidence>
<comment type="pathway">
    <text evidence="2 8">Metabolic intermediate biosynthesis; chorismate biosynthesis; chorismate from D-erythrose 4-phosphate and phosphoenolpyruvate: step 1/7.</text>
</comment>
<keyword evidence="5 8" id="KW-0808">Transferase</keyword>
<dbReference type="NCBIfam" id="TIGR00034">
    <property type="entry name" value="aroFGH"/>
    <property type="match status" value="1"/>
</dbReference>
<accession>A0A1S1X6F0</accession>
<dbReference type="EMBL" id="MKCS01000001">
    <property type="protein sequence ID" value="OHX15035.1"/>
    <property type="molecule type" value="Genomic_DNA"/>
</dbReference>
<dbReference type="InterPro" id="IPR006218">
    <property type="entry name" value="DAHP1/KDSA"/>
</dbReference>
<sequence>MATPAELLRRLPQTEGASAAVHAGRAAVKQVIAGQDPRWLVVVGPCSIHDPRAGLDYAARLAELAAEVDDTLLIVMRAYFEKPRTSVGWKGLVNDPYMDDSCCVDEGMHIARRFLLAASELGLPLAGEALDPLSPLYLSDLYSWTAIGARTTESQIHRELASSLDSVVGFKNSTDGSLGAALNAIVSASSPHAFLGMGRDGRITVVNSRGNPHCHLVLRGGGGRPNYDSVSIELAEQALKKHDIPPAIMVDCAHGNSWKKHDKQPLVLADVVGQIVHGNRGIRGIMLESFIEPGNQPIPADLSELRYGCSVTDPCVDWDTTARILCEARRRLRPLLEH</sequence>
<dbReference type="InterPro" id="IPR013785">
    <property type="entry name" value="Aldolase_TIM"/>
</dbReference>
<evidence type="ECO:0000313" key="10">
    <source>
        <dbReference type="EMBL" id="OHX15035.1"/>
    </source>
</evidence>
<evidence type="ECO:0000256" key="7">
    <source>
        <dbReference type="ARBA" id="ARBA00047508"/>
    </source>
</evidence>
<evidence type="ECO:0000313" key="11">
    <source>
        <dbReference type="Proteomes" id="UP000180088"/>
    </source>
</evidence>
<dbReference type="PANTHER" id="PTHR21225">
    <property type="entry name" value="PHOSPHO-2-DEHYDRO-3-DEOXYHEPTONATE ALDOLASE DAHP SYNTHETASE"/>
    <property type="match status" value="1"/>
</dbReference>
<keyword evidence="6 8" id="KW-0057">Aromatic amino acid biosynthesis</keyword>
<evidence type="ECO:0000256" key="3">
    <source>
        <dbReference type="ARBA" id="ARBA00007985"/>
    </source>
</evidence>
<dbReference type="GO" id="GO:0003849">
    <property type="term" value="F:3-deoxy-7-phosphoheptulonate synthase activity"/>
    <property type="evidence" value="ECO:0007669"/>
    <property type="project" value="UniProtKB-EC"/>
</dbReference>
<dbReference type="STRING" id="1903179.BI347_13100"/>
<dbReference type="GO" id="GO:0009423">
    <property type="term" value="P:chorismate biosynthetic process"/>
    <property type="evidence" value="ECO:0007669"/>
    <property type="project" value="UniProtKB-UniPathway"/>
</dbReference>
<protein>
    <recommendedName>
        <fullName evidence="8">Phospho-2-dehydro-3-deoxyheptonate aldolase</fullName>
        <ecNumber evidence="8">2.5.1.54</ecNumber>
    </recommendedName>
</protein>
<dbReference type="PANTHER" id="PTHR21225:SF10">
    <property type="entry name" value="PHOSPHO-2-DEHYDRO-3-DEOXYHEPTONATE ALDOLASE, TYR-SENSITIVE"/>
    <property type="match status" value="1"/>
</dbReference>
<dbReference type="GO" id="GO:0009073">
    <property type="term" value="P:aromatic amino acid family biosynthetic process"/>
    <property type="evidence" value="ECO:0007669"/>
    <property type="project" value="UniProtKB-KW"/>
</dbReference>
<dbReference type="Pfam" id="PF00793">
    <property type="entry name" value="DAHP_synth_1"/>
    <property type="match status" value="1"/>
</dbReference>
<dbReference type="UniPathway" id="UPA00053">
    <property type="reaction ID" value="UER00084"/>
</dbReference>
<evidence type="ECO:0000256" key="8">
    <source>
        <dbReference type="PIRNR" id="PIRNR001361"/>
    </source>
</evidence>
<dbReference type="EC" id="2.5.1.54" evidence="8"/>
<gene>
    <name evidence="10" type="ORF">BI347_13100</name>
</gene>
<comment type="similarity">
    <text evidence="3 8">Belongs to the class-I DAHP synthase family.</text>
</comment>
<dbReference type="Proteomes" id="UP000180088">
    <property type="component" value="Unassembled WGS sequence"/>
</dbReference>
<organism evidence="10 11">
    <name type="scientific">Chromobacterium sphagni</name>
    <dbReference type="NCBI Taxonomy" id="1903179"/>
    <lineage>
        <taxon>Bacteria</taxon>
        <taxon>Pseudomonadati</taxon>
        <taxon>Pseudomonadota</taxon>
        <taxon>Betaproteobacteria</taxon>
        <taxon>Neisseriales</taxon>
        <taxon>Chromobacteriaceae</taxon>
        <taxon>Chromobacterium</taxon>
    </lineage>
</organism>
<evidence type="ECO:0000256" key="6">
    <source>
        <dbReference type="ARBA" id="ARBA00023141"/>
    </source>
</evidence>
<comment type="function">
    <text evidence="1 8">Stereospecific condensation of phosphoenolpyruvate (PEP) and D-erythrose-4-phosphate (E4P) giving rise to 3-deoxy-D-arabino-heptulosonate-7-phosphate (DAHP).</text>
</comment>
<evidence type="ECO:0000256" key="1">
    <source>
        <dbReference type="ARBA" id="ARBA00003726"/>
    </source>
</evidence>
<dbReference type="AlphaFoldDB" id="A0A1S1X6F0"/>
<keyword evidence="4 8" id="KW-0028">Amino-acid biosynthesis</keyword>
<dbReference type="GO" id="GO:0005737">
    <property type="term" value="C:cytoplasm"/>
    <property type="evidence" value="ECO:0007669"/>
    <property type="project" value="TreeGrafter"/>
</dbReference>
<dbReference type="Gene3D" id="3.20.20.70">
    <property type="entry name" value="Aldolase class I"/>
    <property type="match status" value="1"/>
</dbReference>
<reference evidence="10 11" key="1">
    <citation type="submission" date="2016-09" db="EMBL/GenBank/DDBJ databases">
        <title>Chromobacterium muskegensis sp. nov., an insecticidal bacterium isolated from Sphagnum bogs.</title>
        <authorList>
            <person name="Sparks M.E."/>
            <person name="Blackburn M.B."/>
            <person name="Gundersen-Rindal D.E."/>
            <person name="Mitchell A."/>
            <person name="Farrar R."/>
            <person name="Kuhar D."/>
        </authorList>
    </citation>
    <scope>NUCLEOTIDE SEQUENCE [LARGE SCALE GENOMIC DNA]</scope>
    <source>
        <strain evidence="10 11">37-2</strain>
    </source>
</reference>
<comment type="catalytic activity">
    <reaction evidence="7 8">
        <text>D-erythrose 4-phosphate + phosphoenolpyruvate + H2O = 7-phospho-2-dehydro-3-deoxy-D-arabino-heptonate + phosphate</text>
        <dbReference type="Rhea" id="RHEA:14717"/>
        <dbReference type="ChEBI" id="CHEBI:15377"/>
        <dbReference type="ChEBI" id="CHEBI:16897"/>
        <dbReference type="ChEBI" id="CHEBI:43474"/>
        <dbReference type="ChEBI" id="CHEBI:58394"/>
        <dbReference type="ChEBI" id="CHEBI:58702"/>
        <dbReference type="EC" id="2.5.1.54"/>
    </reaction>
</comment>
<evidence type="ECO:0000256" key="2">
    <source>
        <dbReference type="ARBA" id="ARBA00004688"/>
    </source>
</evidence>
<dbReference type="PIRSF" id="PIRSF001361">
    <property type="entry name" value="DAHP_synthase"/>
    <property type="match status" value="1"/>
</dbReference>
<dbReference type="InterPro" id="IPR006219">
    <property type="entry name" value="DAHP_synth_1"/>
</dbReference>
<proteinExistence type="inferred from homology"/>
<feature type="domain" description="DAHP synthetase I/KDSA" evidence="9">
    <location>
        <begin position="30"/>
        <end position="324"/>
    </location>
</feature>
<evidence type="ECO:0000259" key="9">
    <source>
        <dbReference type="Pfam" id="PF00793"/>
    </source>
</evidence>
<dbReference type="SUPFAM" id="SSF51569">
    <property type="entry name" value="Aldolase"/>
    <property type="match status" value="1"/>
</dbReference>